<dbReference type="Gene3D" id="3.30.160.60">
    <property type="entry name" value="Classic Zinc Finger"/>
    <property type="match status" value="2"/>
</dbReference>
<feature type="region of interest" description="Disordered" evidence="8">
    <location>
        <begin position="211"/>
        <end position="286"/>
    </location>
</feature>
<evidence type="ECO:0000256" key="3">
    <source>
        <dbReference type="ARBA" id="ARBA00022737"/>
    </source>
</evidence>
<dbReference type="InterPro" id="IPR050527">
    <property type="entry name" value="Snail/Krueppel_Znf"/>
</dbReference>
<evidence type="ECO:0000256" key="6">
    <source>
        <dbReference type="ARBA" id="ARBA00023242"/>
    </source>
</evidence>
<feature type="compositionally biased region" description="Low complexity" evidence="8">
    <location>
        <begin position="451"/>
        <end position="465"/>
    </location>
</feature>
<comment type="subcellular location">
    <subcellularLocation>
        <location evidence="1">Nucleus</location>
    </subcellularLocation>
</comment>
<dbReference type="PANTHER" id="PTHR24388:SF54">
    <property type="entry name" value="PROTEIN ESCARGOT"/>
    <property type="match status" value="1"/>
</dbReference>
<dbReference type="SMART" id="SM00355">
    <property type="entry name" value="ZnF_C2H2"/>
    <property type="match status" value="2"/>
</dbReference>
<evidence type="ECO:0000256" key="4">
    <source>
        <dbReference type="ARBA" id="ARBA00022771"/>
    </source>
</evidence>
<keyword evidence="6" id="KW-0539">Nucleus</keyword>
<feature type="region of interest" description="Disordered" evidence="8">
    <location>
        <begin position="394"/>
        <end position="482"/>
    </location>
</feature>
<feature type="compositionally biased region" description="Polar residues" evidence="8">
    <location>
        <begin position="356"/>
        <end position="369"/>
    </location>
</feature>
<feature type="domain" description="C2H2-type" evidence="9">
    <location>
        <begin position="517"/>
        <end position="539"/>
    </location>
</feature>
<proteinExistence type="predicted"/>
<keyword evidence="11" id="KW-1185">Reference proteome</keyword>
<evidence type="ECO:0000313" key="11">
    <source>
        <dbReference type="Proteomes" id="UP001365128"/>
    </source>
</evidence>
<dbReference type="Pfam" id="PF00096">
    <property type="entry name" value="zf-C2H2"/>
    <property type="match status" value="2"/>
</dbReference>
<feature type="region of interest" description="Disordered" evidence="8">
    <location>
        <begin position="582"/>
        <end position="608"/>
    </location>
</feature>
<keyword evidence="5" id="KW-0862">Zinc</keyword>
<name>A0ABR1LQ82_9PEZI</name>
<gene>
    <name evidence="10" type="ORF">IWX46DRAFT_610100</name>
</gene>
<keyword evidence="3" id="KW-0677">Repeat</keyword>
<dbReference type="InterPro" id="IPR013087">
    <property type="entry name" value="Znf_C2H2_type"/>
</dbReference>
<dbReference type="SUPFAM" id="SSF57667">
    <property type="entry name" value="beta-beta-alpha zinc fingers"/>
    <property type="match status" value="1"/>
</dbReference>
<evidence type="ECO:0000256" key="2">
    <source>
        <dbReference type="ARBA" id="ARBA00022723"/>
    </source>
</evidence>
<dbReference type="PROSITE" id="PS00028">
    <property type="entry name" value="ZINC_FINGER_C2H2_1"/>
    <property type="match status" value="2"/>
</dbReference>
<feature type="region of interest" description="Disordered" evidence="8">
    <location>
        <begin position="1"/>
        <end position="42"/>
    </location>
</feature>
<evidence type="ECO:0000256" key="5">
    <source>
        <dbReference type="ARBA" id="ARBA00022833"/>
    </source>
</evidence>
<dbReference type="PROSITE" id="PS50157">
    <property type="entry name" value="ZINC_FINGER_C2H2_2"/>
    <property type="match status" value="2"/>
</dbReference>
<evidence type="ECO:0000256" key="8">
    <source>
        <dbReference type="SAM" id="MobiDB-lite"/>
    </source>
</evidence>
<feature type="compositionally biased region" description="Low complexity" evidence="8">
    <location>
        <begin position="218"/>
        <end position="263"/>
    </location>
</feature>
<dbReference type="InterPro" id="IPR036236">
    <property type="entry name" value="Znf_C2H2_sf"/>
</dbReference>
<feature type="compositionally biased region" description="Polar residues" evidence="8">
    <location>
        <begin position="395"/>
        <end position="405"/>
    </location>
</feature>
<reference evidence="10 11" key="1">
    <citation type="submission" date="2024-04" db="EMBL/GenBank/DDBJ databases">
        <title>Phyllosticta paracitricarpa is synonymous to the EU quarantine fungus P. citricarpa based on phylogenomic analyses.</title>
        <authorList>
            <consortium name="Lawrence Berkeley National Laboratory"/>
            <person name="Van Ingen-Buijs V.A."/>
            <person name="Van Westerhoven A.C."/>
            <person name="Haridas S."/>
            <person name="Skiadas P."/>
            <person name="Martin F."/>
            <person name="Groenewald J.Z."/>
            <person name="Crous P.W."/>
            <person name="Seidl M.F."/>
        </authorList>
    </citation>
    <scope>NUCLEOTIDE SEQUENCE [LARGE SCALE GENOMIC DNA]</scope>
    <source>
        <strain evidence="10 11">CBS 122670</strain>
    </source>
</reference>
<dbReference type="Proteomes" id="UP001365128">
    <property type="component" value="Unassembled WGS sequence"/>
</dbReference>
<dbReference type="EMBL" id="JBBPDW010000035">
    <property type="protein sequence ID" value="KAK7536671.1"/>
    <property type="molecule type" value="Genomic_DNA"/>
</dbReference>
<evidence type="ECO:0000256" key="7">
    <source>
        <dbReference type="PROSITE-ProRule" id="PRU00042"/>
    </source>
</evidence>
<feature type="domain" description="C2H2-type" evidence="9">
    <location>
        <begin position="488"/>
        <end position="516"/>
    </location>
</feature>
<evidence type="ECO:0000256" key="1">
    <source>
        <dbReference type="ARBA" id="ARBA00004123"/>
    </source>
</evidence>
<comment type="caution">
    <text evidence="10">The sequence shown here is derived from an EMBL/GenBank/DDBJ whole genome shotgun (WGS) entry which is preliminary data.</text>
</comment>
<protein>
    <recommendedName>
        <fullName evidence="9">C2H2-type domain-containing protein</fullName>
    </recommendedName>
</protein>
<dbReference type="PANTHER" id="PTHR24388">
    <property type="entry name" value="ZINC FINGER PROTEIN"/>
    <property type="match status" value="1"/>
</dbReference>
<sequence length="608" mass="66339">MDSPFAPQPHMMGQSPFFYYNPDPSPETRQHGHFTPHPHGQPFPSQFQLGSTPDNMIPTSNMCYGRPSSSSSQSTCMSTMSRPYHGQMMTPVASPQPMHQKPTLLMTQDSYFGGLDADFDFRFAPATPPLSSSGSAISSPPSMYDPLPTPVNGSFCEGLEGVKQGCEEEVFSEILAGGEWTRSQSPPMTPGKQQVRWGRDWAVSELDPGANAGAVFIQPPTSHPSQSQSQSQDQLQAAATATAAAAAPPNTHHLLSAPSCPSLSPSPSPLPRTPIESETDFCDPRNLTVSAPTTDFACLPTLCSGDDEEHKLMLRGEAFNDKPDAQPAADFTSAPHGLPQFEPLFELDSEDDLNNGLGQLPQSNFANSNKRQRTTFSLDDNDDFSDFDDDFANTGLLTPSDTDASFSDDMDRTKRRQTKKRVDDSDSDFVLTKAHSARGANKGAAPQSVQGESESSANGASASDSQHPQPISRRGRKQSLTEDPSKTFVCSLCSRRFRRQEHLKRHYRSLHTHEKPFECTDCGKKFSRSDNLSQHQRTHGTTSVTLNVMDEATMRSQKESSVSSFSSNETGVLGHALFQAVGRVSSSESSRGSDSEADKKQKKRKRDD</sequence>
<evidence type="ECO:0000259" key="9">
    <source>
        <dbReference type="PROSITE" id="PS50157"/>
    </source>
</evidence>
<evidence type="ECO:0000313" key="10">
    <source>
        <dbReference type="EMBL" id="KAK7536671.1"/>
    </source>
</evidence>
<keyword evidence="4 7" id="KW-0863">Zinc-finger</keyword>
<organism evidence="10 11">
    <name type="scientific">Phyllosticta citricarpa</name>
    <dbReference type="NCBI Taxonomy" id="55181"/>
    <lineage>
        <taxon>Eukaryota</taxon>
        <taxon>Fungi</taxon>
        <taxon>Dikarya</taxon>
        <taxon>Ascomycota</taxon>
        <taxon>Pezizomycotina</taxon>
        <taxon>Dothideomycetes</taxon>
        <taxon>Dothideomycetes incertae sedis</taxon>
        <taxon>Botryosphaeriales</taxon>
        <taxon>Phyllostictaceae</taxon>
        <taxon>Phyllosticta</taxon>
    </lineage>
</organism>
<accession>A0ABR1LQ82</accession>
<feature type="region of interest" description="Disordered" evidence="8">
    <location>
        <begin position="350"/>
        <end position="369"/>
    </location>
</feature>
<keyword evidence="2" id="KW-0479">Metal-binding</keyword>